<evidence type="ECO:0000313" key="4">
    <source>
        <dbReference type="EMBL" id="GGW81599.1"/>
    </source>
</evidence>
<dbReference type="CDD" id="cd07185">
    <property type="entry name" value="OmpA_C-like"/>
    <property type="match status" value="1"/>
</dbReference>
<accession>A0A918JHU2</accession>
<protein>
    <recommendedName>
        <fullName evidence="3">OmpA-like domain-containing protein</fullName>
    </recommendedName>
</protein>
<dbReference type="Pfam" id="PF00691">
    <property type="entry name" value="OmpA"/>
    <property type="match status" value="1"/>
</dbReference>
<evidence type="ECO:0000256" key="2">
    <source>
        <dbReference type="SAM" id="Phobius"/>
    </source>
</evidence>
<evidence type="ECO:0000313" key="5">
    <source>
        <dbReference type="Proteomes" id="UP000631300"/>
    </source>
</evidence>
<keyword evidence="1 2" id="KW-0472">Membrane</keyword>
<dbReference type="InterPro" id="IPR036737">
    <property type="entry name" value="OmpA-like_sf"/>
</dbReference>
<dbReference type="Proteomes" id="UP000631300">
    <property type="component" value="Unassembled WGS sequence"/>
</dbReference>
<dbReference type="InterPro" id="IPR006665">
    <property type="entry name" value="OmpA-like"/>
</dbReference>
<evidence type="ECO:0000256" key="1">
    <source>
        <dbReference type="PROSITE-ProRule" id="PRU00473"/>
    </source>
</evidence>
<dbReference type="GO" id="GO:0016020">
    <property type="term" value="C:membrane"/>
    <property type="evidence" value="ECO:0007669"/>
    <property type="project" value="UniProtKB-UniRule"/>
</dbReference>
<dbReference type="RefSeq" id="WP_189404636.1">
    <property type="nucleotide sequence ID" value="NZ_BMXP01000002.1"/>
</dbReference>
<feature type="domain" description="OmpA-like" evidence="3">
    <location>
        <begin position="461"/>
        <end position="579"/>
    </location>
</feature>
<keyword evidence="2" id="KW-1133">Transmembrane helix</keyword>
<dbReference type="EMBL" id="BMXP01000002">
    <property type="protein sequence ID" value="GGW81599.1"/>
    <property type="molecule type" value="Genomic_DNA"/>
</dbReference>
<gene>
    <name evidence="4" type="ORF">GCM10007391_13520</name>
</gene>
<feature type="transmembrane region" description="Helical" evidence="2">
    <location>
        <begin position="289"/>
        <end position="307"/>
    </location>
</feature>
<dbReference type="AlphaFoldDB" id="A0A918JHU2"/>
<organism evidence="4 5">
    <name type="scientific">Alteromonas halophila</name>
    <dbReference type="NCBI Taxonomy" id="516698"/>
    <lineage>
        <taxon>Bacteria</taxon>
        <taxon>Pseudomonadati</taxon>
        <taxon>Pseudomonadota</taxon>
        <taxon>Gammaproteobacteria</taxon>
        <taxon>Alteromonadales</taxon>
        <taxon>Alteromonadaceae</taxon>
        <taxon>Alteromonas/Salinimonas group</taxon>
        <taxon>Alteromonas</taxon>
    </lineage>
</organism>
<evidence type="ECO:0000259" key="3">
    <source>
        <dbReference type="PROSITE" id="PS51123"/>
    </source>
</evidence>
<dbReference type="SUPFAM" id="SSF103088">
    <property type="entry name" value="OmpA-like"/>
    <property type="match status" value="1"/>
</dbReference>
<proteinExistence type="predicted"/>
<comment type="caution">
    <text evidence="4">The sequence shown here is derived from an EMBL/GenBank/DDBJ whole genome shotgun (WGS) entry which is preliminary data.</text>
</comment>
<keyword evidence="5" id="KW-1185">Reference proteome</keyword>
<name>A0A918JHU2_9ALTE</name>
<reference evidence="4" key="2">
    <citation type="submission" date="2020-09" db="EMBL/GenBank/DDBJ databases">
        <authorList>
            <person name="Sun Q."/>
            <person name="Kim S."/>
        </authorList>
    </citation>
    <scope>NUCLEOTIDE SEQUENCE</scope>
    <source>
        <strain evidence="4">KCTC 22164</strain>
    </source>
</reference>
<reference evidence="4" key="1">
    <citation type="journal article" date="2014" name="Int. J. Syst. Evol. Microbiol.">
        <title>Complete genome sequence of Corynebacterium casei LMG S-19264T (=DSM 44701T), isolated from a smear-ripened cheese.</title>
        <authorList>
            <consortium name="US DOE Joint Genome Institute (JGI-PGF)"/>
            <person name="Walter F."/>
            <person name="Albersmeier A."/>
            <person name="Kalinowski J."/>
            <person name="Ruckert C."/>
        </authorList>
    </citation>
    <scope>NUCLEOTIDE SEQUENCE</scope>
    <source>
        <strain evidence="4">KCTC 22164</strain>
    </source>
</reference>
<keyword evidence="2" id="KW-0812">Transmembrane</keyword>
<dbReference type="PROSITE" id="PS51123">
    <property type="entry name" value="OMPA_2"/>
    <property type="match status" value="1"/>
</dbReference>
<sequence>MKSARDLDDEEQLRAVRNIVLGQEREHVLSAIESHARDIVGAVVVEALHDRQKQNDDLSTVFVPLVEKSVEKSVTRHSDQFIGYFYPVVGKLVRKSVAAFLSDVLEKTNTLLENSLSVKGLVWRIKARQAGVSFSQYVAAQTFAYQVEQVFLIDANTGILLNSVARENHSHADADMVSGMLTAINDFVGDSFAHTNNQEEQQLASVKTDDFTLLLQRGPSLVLVAAVTGQAPAQVSQHLQITTENIHRLYAREIEHFNGDTSPFERTTSELRECLVEQLNTPDKKRRPWFAIIVLGAIVLAFIFWLYHTFEQSQLKQQLAMLDSSPGILVRSVTAEGLTDVSLQVLRDPDSQPVSDWLAQQGIRDDRVLVEEKPYLSLERPLVERRIARVVARYPAISLTPGPAGFNLEGQLNRTQLQRLTNELAAIPGVSDAAALTARLDLIQAPTPDRQQSLKAMFDFHAAKIDATQIEFDAGNSDLSERAVSRLTTLNQQLDTAVRLARQLQLSVGLMIMGASDASGSTSFNQQLSQARAQAVRDFLVSQGADPDYLNAVGLGVVEIDAIDGVGARKVMFNLMDFTPEARKEERP</sequence>
<dbReference type="Gene3D" id="3.30.1330.60">
    <property type="entry name" value="OmpA-like domain"/>
    <property type="match status" value="1"/>
</dbReference>